<dbReference type="Proteomes" id="UP000494206">
    <property type="component" value="Unassembled WGS sequence"/>
</dbReference>
<accession>A0A8S1EVL3</accession>
<sequence length="177" mass="20152">MLASLALLLLTPMAMALAMVQVPHIDWCLYWRFLNKDQYRPECNGVYRLRFAKHKAFDHQRPQINAPVKLEHEIFDQCRPAHWRCQRSSRCSSGQLCIDVGGYCCGNERILTSCPSPDTLVDQCARSRRAATNWCTIDAECSPQLAPRHNSLFANLAPMRSRAMCCPTSCGYNVCIR</sequence>
<proteinExistence type="predicted"/>
<reference evidence="2 3" key="1">
    <citation type="submission" date="2020-04" db="EMBL/GenBank/DDBJ databases">
        <authorList>
            <person name="Laetsch R D."/>
            <person name="Stevens L."/>
            <person name="Kumar S."/>
            <person name="Blaxter L. M."/>
        </authorList>
    </citation>
    <scope>NUCLEOTIDE SEQUENCE [LARGE SCALE GENOMIC DNA]</scope>
</reference>
<comment type="caution">
    <text evidence="2">The sequence shown here is derived from an EMBL/GenBank/DDBJ whole genome shotgun (WGS) entry which is preliminary data.</text>
</comment>
<gene>
    <name evidence="2" type="ORF">CBOVIS_LOCUS7598</name>
</gene>
<organism evidence="2 3">
    <name type="scientific">Caenorhabditis bovis</name>
    <dbReference type="NCBI Taxonomy" id="2654633"/>
    <lineage>
        <taxon>Eukaryota</taxon>
        <taxon>Metazoa</taxon>
        <taxon>Ecdysozoa</taxon>
        <taxon>Nematoda</taxon>
        <taxon>Chromadorea</taxon>
        <taxon>Rhabditida</taxon>
        <taxon>Rhabditina</taxon>
        <taxon>Rhabditomorpha</taxon>
        <taxon>Rhabditoidea</taxon>
        <taxon>Rhabditidae</taxon>
        <taxon>Peloderinae</taxon>
        <taxon>Caenorhabditis</taxon>
    </lineage>
</organism>
<keyword evidence="1" id="KW-0732">Signal</keyword>
<evidence type="ECO:0000313" key="3">
    <source>
        <dbReference type="Proteomes" id="UP000494206"/>
    </source>
</evidence>
<name>A0A8S1EVL3_9PELO</name>
<evidence type="ECO:0000313" key="2">
    <source>
        <dbReference type="EMBL" id="CAB3405400.1"/>
    </source>
</evidence>
<dbReference type="OrthoDB" id="5776512at2759"/>
<protein>
    <recommendedName>
        <fullName evidence="4">WAP domain-containing protein</fullName>
    </recommendedName>
</protein>
<dbReference type="PANTHER" id="PTHR36938:SF1">
    <property type="entry name" value="WAP DOMAIN-CONTAINING PROTEIN"/>
    <property type="match status" value="1"/>
</dbReference>
<evidence type="ECO:0000256" key="1">
    <source>
        <dbReference type="SAM" id="SignalP"/>
    </source>
</evidence>
<dbReference type="PANTHER" id="PTHR36938">
    <property type="entry name" value="PROTEIN CBG26935"/>
    <property type="match status" value="1"/>
</dbReference>
<dbReference type="AlphaFoldDB" id="A0A8S1EVL3"/>
<feature type="chain" id="PRO_5035811523" description="WAP domain-containing protein" evidence="1">
    <location>
        <begin position="17"/>
        <end position="177"/>
    </location>
</feature>
<keyword evidence="3" id="KW-1185">Reference proteome</keyword>
<feature type="signal peptide" evidence="1">
    <location>
        <begin position="1"/>
        <end position="16"/>
    </location>
</feature>
<evidence type="ECO:0008006" key="4">
    <source>
        <dbReference type="Google" id="ProtNLM"/>
    </source>
</evidence>
<dbReference type="EMBL" id="CADEPM010000004">
    <property type="protein sequence ID" value="CAB3405400.1"/>
    <property type="molecule type" value="Genomic_DNA"/>
</dbReference>